<evidence type="ECO:0000256" key="4">
    <source>
        <dbReference type="PROSITE-ProRule" id="PRU00192"/>
    </source>
</evidence>
<feature type="compositionally biased region" description="Polar residues" evidence="5">
    <location>
        <begin position="428"/>
        <end position="438"/>
    </location>
</feature>
<dbReference type="InterPro" id="IPR043539">
    <property type="entry name" value="Grb2-like"/>
</dbReference>
<proteinExistence type="predicted"/>
<evidence type="ECO:0000256" key="2">
    <source>
        <dbReference type="ARBA" id="ARBA00022999"/>
    </source>
</evidence>
<evidence type="ECO:0000256" key="3">
    <source>
        <dbReference type="PROSITE-ProRule" id="PRU00191"/>
    </source>
</evidence>
<dbReference type="GO" id="GO:0006355">
    <property type="term" value="P:regulation of DNA-templated transcription"/>
    <property type="evidence" value="ECO:0007669"/>
    <property type="project" value="InterPro"/>
</dbReference>
<dbReference type="Pfam" id="PF14604">
    <property type="entry name" value="SH3_9"/>
    <property type="match status" value="2"/>
</dbReference>
<dbReference type="Pfam" id="PF00017">
    <property type="entry name" value="SH2"/>
    <property type="match status" value="1"/>
</dbReference>
<dbReference type="Proteomes" id="UP000095280">
    <property type="component" value="Unplaced"/>
</dbReference>
<dbReference type="GO" id="GO:2000036">
    <property type="term" value="P:regulation of stem cell population maintenance"/>
    <property type="evidence" value="ECO:0007669"/>
    <property type="project" value="UniProtKB-ARBA"/>
</dbReference>
<dbReference type="PRINTS" id="PR00401">
    <property type="entry name" value="SH2DOMAIN"/>
</dbReference>
<dbReference type="CDD" id="cd09941">
    <property type="entry name" value="SH2_Grb2_like"/>
    <property type="match status" value="1"/>
</dbReference>
<evidence type="ECO:0000256" key="1">
    <source>
        <dbReference type="ARBA" id="ARBA00022443"/>
    </source>
</evidence>
<reference evidence="9" key="1">
    <citation type="submission" date="2016-11" db="UniProtKB">
        <authorList>
            <consortium name="WormBaseParasite"/>
        </authorList>
    </citation>
    <scope>IDENTIFICATION</scope>
</reference>
<dbReference type="PRINTS" id="PR00452">
    <property type="entry name" value="SH3DOMAIN"/>
</dbReference>
<dbReference type="InterPro" id="IPR038635">
    <property type="entry name" value="CCR4-NOT_su2/3/5_C_sf"/>
</dbReference>
<dbReference type="InterPro" id="IPR000980">
    <property type="entry name" value="SH2"/>
</dbReference>
<evidence type="ECO:0000259" key="6">
    <source>
        <dbReference type="PROSITE" id="PS50001"/>
    </source>
</evidence>
<dbReference type="CDD" id="cd00174">
    <property type="entry name" value="SH3"/>
    <property type="match status" value="1"/>
</dbReference>
<feature type="domain" description="SH3" evidence="7">
    <location>
        <begin position="350"/>
        <end position="410"/>
    </location>
</feature>
<evidence type="ECO:0000313" key="8">
    <source>
        <dbReference type="Proteomes" id="UP000095280"/>
    </source>
</evidence>
<dbReference type="Pfam" id="PF04153">
    <property type="entry name" value="NOT2_3_5_C"/>
    <property type="match status" value="1"/>
</dbReference>
<dbReference type="PANTHER" id="PTHR46037">
    <property type="entry name" value="PROTEIN ENHANCER OF SEVENLESS 2B"/>
    <property type="match status" value="1"/>
</dbReference>
<evidence type="ECO:0000259" key="7">
    <source>
        <dbReference type="PROSITE" id="PS50002"/>
    </source>
</evidence>
<protein>
    <submittedName>
        <fullName evidence="9">SH3 domain-containing protein</fullName>
    </submittedName>
</protein>
<evidence type="ECO:0000256" key="5">
    <source>
        <dbReference type="SAM" id="MobiDB-lite"/>
    </source>
</evidence>
<feature type="region of interest" description="Disordered" evidence="5">
    <location>
        <begin position="423"/>
        <end position="443"/>
    </location>
</feature>
<keyword evidence="8" id="KW-1185">Reference proteome</keyword>
<dbReference type="PROSITE" id="PS50002">
    <property type="entry name" value="SH3"/>
    <property type="match status" value="2"/>
</dbReference>
<dbReference type="InterPro" id="IPR007282">
    <property type="entry name" value="NOT2/3/5_C"/>
</dbReference>
<dbReference type="AlphaFoldDB" id="A0A1I8IPL1"/>
<dbReference type="InterPro" id="IPR036028">
    <property type="entry name" value="SH3-like_dom_sf"/>
</dbReference>
<sequence length="478" mass="53774">AFLPLRSDLHPLLASPLSDCCLHKPQYSDHPVPLEYLVGLQVRDRLPPPPLDQLPVETLFWMFYACTCDRLQLCAAKELHKRHWRWVKADRLWVTRSGDKHERLSGAEGERGRYLCWDTDSWSVQAREFAIHYDQIDDSPANFPDPAVPSGSGGGNGLTENNTRAMEAVALHDFTPSNSDELRFSKNQLLKVLSMDVDPGWYLAELNGQSGLVPSNYVRMADHSWYVPNCTRSHAEELLLKRDARGTLIQPDGAFLVRTSETTAPDFSISVKFGNQLQHFKVLKDEAGKYYLWFTKFDSINQMIQYHRLNSISQTNSHMLLRDMVDPIAVPSGPAQNRAAPAGPQTTALPSQQRVVALFDFNPQDPDELRFRQNDVITVLGKEDESWWLGETEDGRRGVFPYNYPIGFAFTSNVARTRVTASKDISRTNDSGQPQCTSPRDGAGVLQRRRDFGNVALVSLVGHACYLAGIDIPTNESD</sequence>
<dbReference type="PRINTS" id="PR00499">
    <property type="entry name" value="P67PHOX"/>
</dbReference>
<dbReference type="SUPFAM" id="SSF55550">
    <property type="entry name" value="SH2 domain"/>
    <property type="match status" value="1"/>
</dbReference>
<dbReference type="InterPro" id="IPR001452">
    <property type="entry name" value="SH3_domain"/>
</dbReference>
<dbReference type="Gene3D" id="2.30.30.40">
    <property type="entry name" value="SH3 Domains"/>
    <property type="match status" value="2"/>
</dbReference>
<dbReference type="Gene3D" id="2.30.30.1020">
    <property type="entry name" value="CCR4-NOT complex subunit 2/3/5, C-terminal domain"/>
    <property type="match status" value="1"/>
</dbReference>
<feature type="domain" description="SH2" evidence="6">
    <location>
        <begin position="225"/>
        <end position="328"/>
    </location>
</feature>
<dbReference type="WBParaSite" id="maker-uti_cns_0014504-snap-gene-0.2-mRNA-1">
    <property type="protein sequence ID" value="maker-uti_cns_0014504-snap-gene-0.2-mRNA-1"/>
    <property type="gene ID" value="maker-uti_cns_0014504-snap-gene-0.2"/>
</dbReference>
<name>A0A1I8IPL1_9PLAT</name>
<dbReference type="InterPro" id="IPR036860">
    <property type="entry name" value="SH2_dom_sf"/>
</dbReference>
<dbReference type="PROSITE" id="PS50001">
    <property type="entry name" value="SH2"/>
    <property type="match status" value="1"/>
</dbReference>
<dbReference type="SMART" id="SM00252">
    <property type="entry name" value="SH2"/>
    <property type="match status" value="1"/>
</dbReference>
<keyword evidence="1 4" id="KW-0728">SH3 domain</keyword>
<dbReference type="SMART" id="SM00326">
    <property type="entry name" value="SH3"/>
    <property type="match status" value="2"/>
</dbReference>
<dbReference type="SUPFAM" id="SSF50044">
    <property type="entry name" value="SH3-domain"/>
    <property type="match status" value="2"/>
</dbReference>
<organism evidence="8 9">
    <name type="scientific">Macrostomum lignano</name>
    <dbReference type="NCBI Taxonomy" id="282301"/>
    <lineage>
        <taxon>Eukaryota</taxon>
        <taxon>Metazoa</taxon>
        <taxon>Spiralia</taxon>
        <taxon>Lophotrochozoa</taxon>
        <taxon>Platyhelminthes</taxon>
        <taxon>Rhabditophora</taxon>
        <taxon>Macrostomorpha</taxon>
        <taxon>Macrostomida</taxon>
        <taxon>Macrostomidae</taxon>
        <taxon>Macrostomum</taxon>
    </lineage>
</organism>
<keyword evidence="2 3" id="KW-0727">SH2 domain</keyword>
<dbReference type="Gene3D" id="3.30.505.10">
    <property type="entry name" value="SH2 domain"/>
    <property type="match status" value="1"/>
</dbReference>
<accession>A0A1I8IPL1</accession>
<evidence type="ECO:0000313" key="9">
    <source>
        <dbReference type="WBParaSite" id="maker-uti_cns_0014504-snap-gene-0.2-mRNA-1"/>
    </source>
</evidence>
<feature type="domain" description="SH3" evidence="7">
    <location>
        <begin position="163"/>
        <end position="223"/>
    </location>
</feature>